<sequence length="108" mass="11564">MKLTQIEESVFVSGQITIGDLQDIVEQGIKTILCNRPDGEEVDQPSYAEINDAAAALGLKSAYIPVSPRGLTQENIDAFADALGNAPKPILAYCRTGNRSAVLFQAAR</sequence>
<reference evidence="3" key="1">
    <citation type="journal article" date="2019" name="Int. J. Syst. Evol. Microbiol.">
        <title>The Global Catalogue of Microorganisms (GCM) 10K type strain sequencing project: providing services to taxonomists for standard genome sequencing and annotation.</title>
        <authorList>
            <consortium name="The Broad Institute Genomics Platform"/>
            <consortium name="The Broad Institute Genome Sequencing Center for Infectious Disease"/>
            <person name="Wu L."/>
            <person name="Ma J."/>
        </authorList>
    </citation>
    <scope>NUCLEOTIDE SEQUENCE [LARGE SCALE GENOMIC DNA]</scope>
    <source>
        <strain evidence="3">NBRC 110140</strain>
    </source>
</reference>
<dbReference type="SUPFAM" id="SSF52799">
    <property type="entry name" value="(Phosphotyrosine protein) phosphatases II"/>
    <property type="match status" value="1"/>
</dbReference>
<proteinExistence type="predicted"/>
<dbReference type="Gene3D" id="3.90.190.10">
    <property type="entry name" value="Protein tyrosine phosphatase superfamily"/>
    <property type="match status" value="1"/>
</dbReference>
<dbReference type="Pfam" id="PF04273">
    <property type="entry name" value="BLH_phosphatase"/>
    <property type="match status" value="1"/>
</dbReference>
<evidence type="ECO:0000313" key="2">
    <source>
        <dbReference type="EMBL" id="GLQ36150.1"/>
    </source>
</evidence>
<accession>A0ABQ5VXS2</accession>
<dbReference type="InterPro" id="IPR005939">
    <property type="entry name" value="BLH_phosphatase-like"/>
</dbReference>
<comment type="caution">
    <text evidence="2">The sequence shown here is derived from an EMBL/GenBank/DDBJ whole genome shotgun (WGS) entry which is preliminary data.</text>
</comment>
<dbReference type="EMBL" id="BSNN01000008">
    <property type="protein sequence ID" value="GLQ36150.1"/>
    <property type="molecule type" value="Genomic_DNA"/>
</dbReference>
<dbReference type="InterPro" id="IPR029021">
    <property type="entry name" value="Prot-tyrosine_phosphatase-like"/>
</dbReference>
<name>A0ABQ5VXS2_9RHOB</name>
<protein>
    <submittedName>
        <fullName evidence="2">Oxidoreductase</fullName>
    </submittedName>
</protein>
<gene>
    <name evidence="2" type="ORF">GCM10007939_24340</name>
</gene>
<dbReference type="Proteomes" id="UP001156694">
    <property type="component" value="Unassembled WGS sequence"/>
</dbReference>
<keyword evidence="3" id="KW-1185">Reference proteome</keyword>
<organism evidence="2 3">
    <name type="scientific">Amylibacter marinus</name>
    <dbReference type="NCBI Taxonomy" id="1475483"/>
    <lineage>
        <taxon>Bacteria</taxon>
        <taxon>Pseudomonadati</taxon>
        <taxon>Pseudomonadota</taxon>
        <taxon>Alphaproteobacteria</taxon>
        <taxon>Rhodobacterales</taxon>
        <taxon>Paracoccaceae</taxon>
        <taxon>Amylibacter</taxon>
    </lineage>
</organism>
<feature type="domain" description="Beta-lactamase hydrolase-like protein phosphatase-like" evidence="1">
    <location>
        <begin position="5"/>
        <end position="105"/>
    </location>
</feature>
<evidence type="ECO:0000313" key="3">
    <source>
        <dbReference type="Proteomes" id="UP001156694"/>
    </source>
</evidence>
<dbReference type="NCBIfam" id="TIGR01244">
    <property type="entry name" value="TIGR01244 family sulfur transferase"/>
    <property type="match status" value="1"/>
</dbReference>
<evidence type="ECO:0000259" key="1">
    <source>
        <dbReference type="Pfam" id="PF04273"/>
    </source>
</evidence>
<dbReference type="RefSeq" id="WP_284379692.1">
    <property type="nucleotide sequence ID" value="NZ_BSNN01000008.1"/>
</dbReference>